<reference evidence="1 2" key="1">
    <citation type="submission" date="2015-02" db="EMBL/GenBank/DDBJ databases">
        <title>Pseudomonas helleri sp. nov. and Pseudomonas weihenstephanensis sp. nov., isolated from raw cows milk.</title>
        <authorList>
            <person name="von Neubeck M."/>
            <person name="Huptas C."/>
            <person name="Wenning M."/>
            <person name="Scherer S."/>
        </authorList>
    </citation>
    <scope>NUCLEOTIDE SEQUENCE [LARGE SCALE GENOMIC DNA]</scope>
    <source>
        <strain evidence="1 2">DSM 29166</strain>
    </source>
</reference>
<dbReference type="InterPro" id="IPR029078">
    <property type="entry name" value="Imm44"/>
</dbReference>
<gene>
    <name evidence="1" type="ORF">TU86_21945</name>
</gene>
<name>A0A0J6ICS1_9PSED</name>
<dbReference type="STRING" id="1608994.TU86_21945"/>
<comment type="caution">
    <text evidence="1">The sequence shown here is derived from an EMBL/GenBank/DDBJ whole genome shotgun (WGS) entry which is preliminary data.</text>
</comment>
<evidence type="ECO:0000313" key="2">
    <source>
        <dbReference type="Proteomes" id="UP000036325"/>
    </source>
</evidence>
<dbReference type="RefSeq" id="WP_048366426.1">
    <property type="nucleotide sequence ID" value="NZ_JYLF01000017.1"/>
</dbReference>
<dbReference type="Proteomes" id="UP000036325">
    <property type="component" value="Unassembled WGS sequence"/>
</dbReference>
<protein>
    <submittedName>
        <fullName evidence="1">Uncharacterized protein</fullName>
    </submittedName>
</protein>
<accession>A0A0J6ICS1</accession>
<dbReference type="AlphaFoldDB" id="A0A0J6ICS1"/>
<dbReference type="PATRIC" id="fig|1608994.3.peg.557"/>
<proteinExistence type="predicted"/>
<dbReference type="EMBL" id="JYLF01000017">
    <property type="protein sequence ID" value="KMN10163.1"/>
    <property type="molecule type" value="Genomic_DNA"/>
</dbReference>
<organism evidence="1 2">
    <name type="scientific">Pseudomonas weihenstephanensis</name>
    <dbReference type="NCBI Taxonomy" id="1608994"/>
    <lineage>
        <taxon>Bacteria</taxon>
        <taxon>Pseudomonadati</taxon>
        <taxon>Pseudomonadota</taxon>
        <taxon>Gammaproteobacteria</taxon>
        <taxon>Pseudomonadales</taxon>
        <taxon>Pseudomonadaceae</taxon>
        <taxon>Pseudomonas</taxon>
    </lineage>
</organism>
<evidence type="ECO:0000313" key="1">
    <source>
        <dbReference type="EMBL" id="KMN10163.1"/>
    </source>
</evidence>
<dbReference type="Pfam" id="PF15571">
    <property type="entry name" value="Imm44"/>
    <property type="match status" value="1"/>
</dbReference>
<sequence>MSAEIEEGADEGERTVRKKIEPLMIELLSEVELESGLKEWSFIPIIMSDKFIAGFPEFVKLRRKDKSLDCRVHIEYERFKSAHEQEQVMMALDAMERSIKMMGKQKITENDQVILKDILSTVRKKLLITN</sequence>